<proteinExistence type="predicted"/>
<dbReference type="InterPro" id="IPR021074">
    <property type="entry name" value="Formate_DH_dsu"/>
</dbReference>
<dbReference type="Proteomes" id="UP001059672">
    <property type="component" value="Chromosome"/>
</dbReference>
<name>A0ABY5HC29_9PSED</name>
<reference evidence="1" key="1">
    <citation type="submission" date="2021-04" db="EMBL/GenBank/DDBJ databases">
        <title>Oceanospirillales bacteria with DddD are important DMSP degraders in coastal seawater.</title>
        <authorList>
            <person name="Liu J."/>
        </authorList>
    </citation>
    <scope>NUCLEOTIDE SEQUENCE</scope>
    <source>
        <strain evidence="1">D13-4</strain>
    </source>
</reference>
<dbReference type="Pfam" id="PF11390">
    <property type="entry name" value="FdsD"/>
    <property type="match status" value="1"/>
</dbReference>
<evidence type="ECO:0000313" key="2">
    <source>
        <dbReference type="Proteomes" id="UP001059672"/>
    </source>
</evidence>
<keyword evidence="2" id="KW-1185">Reference proteome</keyword>
<dbReference type="EMBL" id="CP073346">
    <property type="protein sequence ID" value="UTW09654.1"/>
    <property type="molecule type" value="Genomic_DNA"/>
</dbReference>
<sequence length="82" mass="8875">MGMNATQLIKMANQIGAFFASQPNAAQARADFAVHLKKQWDPQMRVALYAHIDASAGEGLSAFALEAMRDQRAEIEPVAKSA</sequence>
<gene>
    <name evidence="1" type="ORF">KDW96_10255</name>
</gene>
<organism evidence="1 2">
    <name type="scientific">Pseudomonas benzenivorans</name>
    <dbReference type="NCBI Taxonomy" id="556533"/>
    <lineage>
        <taxon>Bacteria</taxon>
        <taxon>Pseudomonadati</taxon>
        <taxon>Pseudomonadota</taxon>
        <taxon>Gammaproteobacteria</taxon>
        <taxon>Pseudomonadales</taxon>
        <taxon>Pseudomonadaceae</taxon>
        <taxon>Pseudomonas</taxon>
    </lineage>
</organism>
<protein>
    <submittedName>
        <fullName evidence="1">Formate dehydrogenase subunit delta</fullName>
    </submittedName>
</protein>
<accession>A0ABY5HC29</accession>
<evidence type="ECO:0000313" key="1">
    <source>
        <dbReference type="EMBL" id="UTW09654.1"/>
    </source>
</evidence>